<name>A0A1I8Q1F5_STOCA</name>
<dbReference type="Proteomes" id="UP000095300">
    <property type="component" value="Unassembled WGS sequence"/>
</dbReference>
<sequence length="239" mass="28423">MNRSIIIWLLAIAQIKIALGAPLDNTLTQDQNEAEEIIESNHDKFSKFYYENLKKASWPDELYPLIADYMSNLRDWTIANKDTIIESGLNEELYKKLQNAIVGSLNIANRLAISPDSCIQQLLLKESYEQTFELLSLVRDTKLASEWWFKHRQFEADKKSIKERHMEQFVYKLEDKIPEFIQSLNYDERNEHAEFIEWYSKFSKRYLLEESVRKLPEIRLFFPKGPIWQRDCDFKNTGL</sequence>
<protein>
    <recommendedName>
        <fullName evidence="4">Angiotensin-converting enzyme</fullName>
    </recommendedName>
</protein>
<accession>A0A1I8Q1F5</accession>
<proteinExistence type="predicted"/>
<organism evidence="2 3">
    <name type="scientific">Stomoxys calcitrans</name>
    <name type="common">Stable fly</name>
    <name type="synonym">Conops calcitrans</name>
    <dbReference type="NCBI Taxonomy" id="35570"/>
    <lineage>
        <taxon>Eukaryota</taxon>
        <taxon>Metazoa</taxon>
        <taxon>Ecdysozoa</taxon>
        <taxon>Arthropoda</taxon>
        <taxon>Hexapoda</taxon>
        <taxon>Insecta</taxon>
        <taxon>Pterygota</taxon>
        <taxon>Neoptera</taxon>
        <taxon>Endopterygota</taxon>
        <taxon>Diptera</taxon>
        <taxon>Brachycera</taxon>
        <taxon>Muscomorpha</taxon>
        <taxon>Muscoidea</taxon>
        <taxon>Muscidae</taxon>
        <taxon>Stomoxys</taxon>
    </lineage>
</organism>
<keyword evidence="1" id="KW-0732">Signal</keyword>
<evidence type="ECO:0000313" key="2">
    <source>
        <dbReference type="EnsemblMetazoa" id="SCAU012976-PA"/>
    </source>
</evidence>
<dbReference type="VEuPathDB" id="VectorBase:SCAU012976"/>
<feature type="chain" id="PRO_5009327624" description="Angiotensin-converting enzyme" evidence="1">
    <location>
        <begin position="21"/>
        <end position="239"/>
    </location>
</feature>
<gene>
    <name evidence="2" type="primary">106087710</name>
</gene>
<dbReference type="AlphaFoldDB" id="A0A1I8Q1F5"/>
<dbReference type="EnsemblMetazoa" id="SCAU012976-RA">
    <property type="protein sequence ID" value="SCAU012976-PA"/>
    <property type="gene ID" value="SCAU012976"/>
</dbReference>
<feature type="signal peptide" evidence="1">
    <location>
        <begin position="1"/>
        <end position="20"/>
    </location>
</feature>
<evidence type="ECO:0008006" key="4">
    <source>
        <dbReference type="Google" id="ProtNLM"/>
    </source>
</evidence>
<reference evidence="2" key="1">
    <citation type="submission" date="2020-05" db="UniProtKB">
        <authorList>
            <consortium name="EnsemblMetazoa"/>
        </authorList>
    </citation>
    <scope>IDENTIFICATION</scope>
    <source>
        <strain evidence="2">USDA</strain>
    </source>
</reference>
<evidence type="ECO:0000256" key="1">
    <source>
        <dbReference type="SAM" id="SignalP"/>
    </source>
</evidence>
<evidence type="ECO:0000313" key="3">
    <source>
        <dbReference type="Proteomes" id="UP000095300"/>
    </source>
</evidence>
<keyword evidence="3" id="KW-1185">Reference proteome</keyword>